<evidence type="ECO:0008006" key="3">
    <source>
        <dbReference type="Google" id="ProtNLM"/>
    </source>
</evidence>
<evidence type="ECO:0000313" key="2">
    <source>
        <dbReference type="Proteomes" id="UP000195442"/>
    </source>
</evidence>
<organism evidence="1 2">
    <name type="scientific">Crenothrix polyspora</name>
    <dbReference type="NCBI Taxonomy" id="360316"/>
    <lineage>
        <taxon>Bacteria</taxon>
        <taxon>Pseudomonadati</taxon>
        <taxon>Pseudomonadota</taxon>
        <taxon>Gammaproteobacteria</taxon>
        <taxon>Methylococcales</taxon>
        <taxon>Crenotrichaceae</taxon>
        <taxon>Crenothrix</taxon>
    </lineage>
</organism>
<dbReference type="EMBL" id="FUKJ01000384">
    <property type="protein sequence ID" value="SJM94958.1"/>
    <property type="molecule type" value="Genomic_DNA"/>
</dbReference>
<name>A0A1R4HFC7_9GAMM</name>
<reference evidence="2" key="1">
    <citation type="submission" date="2017-02" db="EMBL/GenBank/DDBJ databases">
        <authorList>
            <person name="Daims H."/>
        </authorList>
    </citation>
    <scope>NUCLEOTIDE SEQUENCE [LARGE SCALE GENOMIC DNA]</scope>
</reference>
<accession>A0A1R4HFC7</accession>
<gene>
    <name evidence="1" type="ORF">CRENPOLYSF2_4440001</name>
</gene>
<protein>
    <recommendedName>
        <fullName evidence="3">PAC domain-containing protein</fullName>
    </recommendedName>
</protein>
<evidence type="ECO:0000313" key="1">
    <source>
        <dbReference type="EMBL" id="SJM94958.1"/>
    </source>
</evidence>
<sequence length="38" mass="4023">MVSGEPMFDPAGRFTGYCGIGKDVTASICHNDELSMNA</sequence>
<dbReference type="AlphaFoldDB" id="A0A1R4HFC7"/>
<dbReference type="Proteomes" id="UP000195442">
    <property type="component" value="Unassembled WGS sequence"/>
</dbReference>
<keyword evidence="2" id="KW-1185">Reference proteome</keyword>
<proteinExistence type="predicted"/>